<dbReference type="EMBL" id="JAFFHA010000004">
    <property type="protein sequence ID" value="KAK4656754.1"/>
    <property type="molecule type" value="Genomic_DNA"/>
</dbReference>
<sequence>MPSWPNMVSIPVDQIPSHRRSPEPSQNPTSCHDAPSITQNCRHSCPDTSTNDNIKRLDFSVALAGDWKDRIPRRLPETPSYAKTKSHDSKPVDANQNYLTCLSSKISALTLNPDSSHPPGHRSDIELSIALAVHKKACFTTDQLGDAGGTVDSSRAEHDNQPSNSMTKLAITTRATKRMKRKRNSTADDDQQEDEEGDGDDRRRSDGKETPSSNRPMACPYRKWDKRKFNYHEYPKCTKSFRDLTDVKEHIKKEHVLAPSELPSHRRQGFENGINQYVVDQLRDRKGRTKIHEWPRLWVFLFNDDTNIPSSDYEPCQVFESNEVTDMMNQLAGHFGPPNLGTDTAIRNIQSAYLTNRNTVTHVTGAPKRKKDGRQKARHLNTGAQGTQQATSLANDRYRKLAPRAADDNTPARSEDFTTAEEDGSLPPTSAFIHAFPEESPTNGGSSFIMSSRASPVRRSARLTSQPAHSVYPPVPEPRNSLQHFPGYGTDFGWTSNARGIDQDMTENGNQV</sequence>
<accession>A0ABR0GMB6</accession>
<name>A0ABR0GMB6_9PEZI</name>
<dbReference type="RefSeq" id="XP_062745729.1">
    <property type="nucleotide sequence ID" value="XM_062887607.1"/>
</dbReference>
<feature type="region of interest" description="Disordered" evidence="1">
    <location>
        <begin position="72"/>
        <end position="93"/>
    </location>
</feature>
<feature type="compositionally biased region" description="Acidic residues" evidence="1">
    <location>
        <begin position="187"/>
        <end position="199"/>
    </location>
</feature>
<gene>
    <name evidence="2" type="ORF">QC762_206995</name>
</gene>
<comment type="caution">
    <text evidence="2">The sequence shown here is derived from an EMBL/GenBank/DDBJ whole genome shotgun (WGS) entry which is preliminary data.</text>
</comment>
<dbReference type="GeneID" id="87907514"/>
<feature type="compositionally biased region" description="Basic and acidic residues" evidence="1">
    <location>
        <begin position="200"/>
        <end position="209"/>
    </location>
</feature>
<feature type="compositionally biased region" description="Basic residues" evidence="1">
    <location>
        <begin position="175"/>
        <end position="184"/>
    </location>
</feature>
<reference evidence="2 3" key="1">
    <citation type="journal article" date="2023" name="bioRxiv">
        <title>High-quality genome assemblies of four members of thePodospora anserinaspecies complex.</title>
        <authorList>
            <person name="Ament-Velasquez S.L."/>
            <person name="Vogan A.A."/>
            <person name="Wallerman O."/>
            <person name="Hartmann F."/>
            <person name="Gautier V."/>
            <person name="Silar P."/>
            <person name="Giraud T."/>
            <person name="Johannesson H."/>
        </authorList>
    </citation>
    <scope>NUCLEOTIDE SEQUENCE [LARGE SCALE GENOMIC DNA]</scope>
    <source>
        <strain evidence="2 3">CBS 415.72m</strain>
    </source>
</reference>
<feature type="region of interest" description="Disordered" evidence="1">
    <location>
        <begin position="464"/>
        <end position="488"/>
    </location>
</feature>
<feature type="region of interest" description="Disordered" evidence="1">
    <location>
        <begin position="358"/>
        <end position="429"/>
    </location>
</feature>
<protein>
    <recommendedName>
        <fullName evidence="4">C2H2-type domain-containing protein</fullName>
    </recommendedName>
</protein>
<feature type="region of interest" description="Disordered" evidence="1">
    <location>
        <begin position="149"/>
        <end position="219"/>
    </location>
</feature>
<feature type="region of interest" description="Disordered" evidence="1">
    <location>
        <begin position="1"/>
        <end position="37"/>
    </location>
</feature>
<evidence type="ECO:0000256" key="1">
    <source>
        <dbReference type="SAM" id="MobiDB-lite"/>
    </source>
</evidence>
<keyword evidence="3" id="KW-1185">Reference proteome</keyword>
<dbReference type="Proteomes" id="UP001323405">
    <property type="component" value="Unassembled WGS sequence"/>
</dbReference>
<evidence type="ECO:0008006" key="4">
    <source>
        <dbReference type="Google" id="ProtNLM"/>
    </source>
</evidence>
<evidence type="ECO:0000313" key="3">
    <source>
        <dbReference type="Proteomes" id="UP001323405"/>
    </source>
</evidence>
<feature type="compositionally biased region" description="Polar residues" evidence="1">
    <location>
        <begin position="382"/>
        <end position="394"/>
    </location>
</feature>
<feature type="compositionally biased region" description="Basic residues" evidence="1">
    <location>
        <begin position="367"/>
        <end position="379"/>
    </location>
</feature>
<organism evidence="2 3">
    <name type="scientific">Podospora pseudocomata</name>
    <dbReference type="NCBI Taxonomy" id="2093779"/>
    <lineage>
        <taxon>Eukaryota</taxon>
        <taxon>Fungi</taxon>
        <taxon>Dikarya</taxon>
        <taxon>Ascomycota</taxon>
        <taxon>Pezizomycotina</taxon>
        <taxon>Sordariomycetes</taxon>
        <taxon>Sordariomycetidae</taxon>
        <taxon>Sordariales</taxon>
        <taxon>Podosporaceae</taxon>
        <taxon>Podospora</taxon>
    </lineage>
</organism>
<proteinExistence type="predicted"/>
<feature type="compositionally biased region" description="Polar residues" evidence="1">
    <location>
        <begin position="23"/>
        <end position="37"/>
    </location>
</feature>
<evidence type="ECO:0000313" key="2">
    <source>
        <dbReference type="EMBL" id="KAK4656754.1"/>
    </source>
</evidence>